<name>A0A1M7Z7Y6_9HYPH</name>
<keyword evidence="3 7" id="KW-0812">Transmembrane</keyword>
<evidence type="ECO:0000256" key="4">
    <source>
        <dbReference type="ARBA" id="ARBA00022748"/>
    </source>
</evidence>
<sequence length="244" mass="25685">MAFDIGTGAAVVGGILSFVSPCVLPLVPPYLCFMAGVSLDELAGEAETGGIRRRVVVASIAFVLGFSTIFVALGATASTIGRLLALYLPTLAVISGIVILVMGLHFLGVFRIPLLMREARMDVRRAPGPVGAYVMGLAFAFGWSPCIGPVLGSILFVAGSEATAFEGARLLVAYSLGLGIPFVLAALFSTSFLGLMRRFRRHMHRVEQAMGGLLVVTGILFLTGQMSTLSFWLLEKFPGLASVG</sequence>
<keyword evidence="5 7" id="KW-1133">Transmembrane helix</keyword>
<dbReference type="PANTHER" id="PTHR31272:SF4">
    <property type="entry name" value="CYTOCHROME C-TYPE BIOGENESIS PROTEIN HI_1454-RELATED"/>
    <property type="match status" value="1"/>
</dbReference>
<evidence type="ECO:0000256" key="3">
    <source>
        <dbReference type="ARBA" id="ARBA00022692"/>
    </source>
</evidence>
<protein>
    <submittedName>
        <fullName evidence="9">Cytochrome c-type biogenesis protein</fullName>
    </submittedName>
</protein>
<evidence type="ECO:0000259" key="8">
    <source>
        <dbReference type="Pfam" id="PF02683"/>
    </source>
</evidence>
<dbReference type="STRING" id="1123029.SAMN02745172_00478"/>
<dbReference type="GO" id="GO:0016020">
    <property type="term" value="C:membrane"/>
    <property type="evidence" value="ECO:0007669"/>
    <property type="project" value="UniProtKB-SubCell"/>
</dbReference>
<dbReference type="PANTHER" id="PTHR31272">
    <property type="entry name" value="CYTOCHROME C-TYPE BIOGENESIS PROTEIN HI_1454-RELATED"/>
    <property type="match status" value="1"/>
</dbReference>
<reference evidence="9 10" key="1">
    <citation type="submission" date="2016-12" db="EMBL/GenBank/DDBJ databases">
        <authorList>
            <person name="Song W.-J."/>
            <person name="Kurnit D.M."/>
        </authorList>
    </citation>
    <scope>NUCLEOTIDE SEQUENCE [LARGE SCALE GENOMIC DNA]</scope>
    <source>
        <strain evidence="9 10">DSM 19599</strain>
    </source>
</reference>
<dbReference type="Proteomes" id="UP000186406">
    <property type="component" value="Unassembled WGS sequence"/>
</dbReference>
<evidence type="ECO:0000256" key="5">
    <source>
        <dbReference type="ARBA" id="ARBA00022989"/>
    </source>
</evidence>
<feature type="transmembrane region" description="Helical" evidence="7">
    <location>
        <begin position="130"/>
        <end position="159"/>
    </location>
</feature>
<evidence type="ECO:0000256" key="7">
    <source>
        <dbReference type="SAM" id="Phobius"/>
    </source>
</evidence>
<keyword evidence="6 7" id="KW-0472">Membrane</keyword>
<feature type="transmembrane region" description="Helical" evidence="7">
    <location>
        <begin position="171"/>
        <end position="193"/>
    </location>
</feature>
<dbReference type="AlphaFoldDB" id="A0A1M7Z7Y6"/>
<dbReference type="EMBL" id="FRXO01000001">
    <property type="protein sequence ID" value="SHO60979.1"/>
    <property type="molecule type" value="Genomic_DNA"/>
</dbReference>
<evidence type="ECO:0000256" key="1">
    <source>
        <dbReference type="ARBA" id="ARBA00004141"/>
    </source>
</evidence>
<dbReference type="GO" id="GO:0017004">
    <property type="term" value="P:cytochrome complex assembly"/>
    <property type="evidence" value="ECO:0007669"/>
    <property type="project" value="UniProtKB-KW"/>
</dbReference>
<feature type="transmembrane region" description="Helical" evidence="7">
    <location>
        <begin position="86"/>
        <end position="110"/>
    </location>
</feature>
<accession>A0A1M7Z7Y6</accession>
<dbReference type="RefSeq" id="WP_073625572.1">
    <property type="nucleotide sequence ID" value="NZ_FRXO01000001.1"/>
</dbReference>
<evidence type="ECO:0000256" key="2">
    <source>
        <dbReference type="ARBA" id="ARBA00006143"/>
    </source>
</evidence>
<organism evidence="9 10">
    <name type="scientific">Pseudoxanthobacter soli DSM 19599</name>
    <dbReference type="NCBI Taxonomy" id="1123029"/>
    <lineage>
        <taxon>Bacteria</taxon>
        <taxon>Pseudomonadati</taxon>
        <taxon>Pseudomonadota</taxon>
        <taxon>Alphaproteobacteria</taxon>
        <taxon>Hyphomicrobiales</taxon>
        <taxon>Segnochrobactraceae</taxon>
        <taxon>Pseudoxanthobacter</taxon>
    </lineage>
</organism>
<feature type="transmembrane region" description="Helical" evidence="7">
    <location>
        <begin position="55"/>
        <end position="80"/>
    </location>
</feature>
<dbReference type="InterPro" id="IPR003834">
    <property type="entry name" value="Cyt_c_assmbl_TM_dom"/>
</dbReference>
<evidence type="ECO:0000313" key="9">
    <source>
        <dbReference type="EMBL" id="SHO60979.1"/>
    </source>
</evidence>
<keyword evidence="10" id="KW-1185">Reference proteome</keyword>
<feature type="transmembrane region" description="Helical" evidence="7">
    <location>
        <begin position="213"/>
        <end position="234"/>
    </location>
</feature>
<dbReference type="OrthoDB" id="9803065at2"/>
<gene>
    <name evidence="9" type="ORF">SAMN02745172_00478</name>
</gene>
<keyword evidence="4" id="KW-0201">Cytochrome c-type biogenesis</keyword>
<feature type="domain" description="Cytochrome C biogenesis protein transmembrane" evidence="8">
    <location>
        <begin position="11"/>
        <end position="222"/>
    </location>
</feature>
<proteinExistence type="inferred from homology"/>
<dbReference type="InterPro" id="IPR051790">
    <property type="entry name" value="Cytochrome_c-biogenesis_DsbD"/>
</dbReference>
<evidence type="ECO:0000256" key="6">
    <source>
        <dbReference type="ARBA" id="ARBA00023136"/>
    </source>
</evidence>
<dbReference type="Pfam" id="PF02683">
    <property type="entry name" value="DsbD_TM"/>
    <property type="match status" value="1"/>
</dbReference>
<comment type="similarity">
    <text evidence="2">Belongs to the DsbD family.</text>
</comment>
<comment type="subcellular location">
    <subcellularLocation>
        <location evidence="1">Membrane</location>
        <topology evidence="1">Multi-pass membrane protein</topology>
    </subcellularLocation>
</comment>
<evidence type="ECO:0000313" key="10">
    <source>
        <dbReference type="Proteomes" id="UP000186406"/>
    </source>
</evidence>